<keyword evidence="2" id="KW-0227">DNA damage</keyword>
<proteinExistence type="predicted"/>
<evidence type="ECO:0000256" key="3">
    <source>
        <dbReference type="ARBA" id="ARBA00022801"/>
    </source>
</evidence>
<dbReference type="AlphaFoldDB" id="A0A1G2E2P7"/>
<dbReference type="GO" id="GO:0003678">
    <property type="term" value="F:DNA helicase activity"/>
    <property type="evidence" value="ECO:0007669"/>
    <property type="project" value="InterPro"/>
</dbReference>
<dbReference type="Gene3D" id="2.30.30.940">
    <property type="match status" value="1"/>
</dbReference>
<evidence type="ECO:0000256" key="4">
    <source>
        <dbReference type="ARBA" id="ARBA00022806"/>
    </source>
</evidence>
<keyword evidence="4" id="KW-0347">Helicase</keyword>
<dbReference type="CDD" id="cd18809">
    <property type="entry name" value="SF1_C_RecD"/>
    <property type="match status" value="1"/>
</dbReference>
<evidence type="ECO:0000256" key="8">
    <source>
        <dbReference type="ARBA" id="ARBA00023235"/>
    </source>
</evidence>
<keyword evidence="8" id="KW-0413">Isomerase</keyword>
<protein>
    <recommendedName>
        <fullName evidence="9">AAA+ ATPase domain-containing protein</fullName>
    </recommendedName>
</protein>
<evidence type="ECO:0000256" key="1">
    <source>
        <dbReference type="ARBA" id="ARBA00022741"/>
    </source>
</evidence>
<dbReference type="CDD" id="cd18037">
    <property type="entry name" value="DEXSc_Pif1_like"/>
    <property type="match status" value="1"/>
</dbReference>
<evidence type="ECO:0000256" key="5">
    <source>
        <dbReference type="ARBA" id="ARBA00022840"/>
    </source>
</evidence>
<evidence type="ECO:0000256" key="6">
    <source>
        <dbReference type="ARBA" id="ARBA00023125"/>
    </source>
</evidence>
<dbReference type="Gene3D" id="3.40.50.300">
    <property type="entry name" value="P-loop containing nucleotide triphosphate hydrolases"/>
    <property type="match status" value="1"/>
</dbReference>
<dbReference type="PANTHER" id="PTHR47642">
    <property type="entry name" value="ATP-DEPENDENT DNA HELICASE"/>
    <property type="match status" value="1"/>
</dbReference>
<dbReference type="InterPro" id="IPR003593">
    <property type="entry name" value="AAA+_ATPase"/>
</dbReference>
<keyword evidence="6" id="KW-0238">DNA-binding</keyword>
<keyword evidence="1" id="KW-0547">Nucleotide-binding</keyword>
<dbReference type="InterPro" id="IPR051055">
    <property type="entry name" value="PIF1_helicase"/>
</dbReference>
<dbReference type="PANTHER" id="PTHR47642:SF5">
    <property type="entry name" value="ATP-DEPENDENT DNA HELICASE"/>
    <property type="match status" value="1"/>
</dbReference>
<dbReference type="Pfam" id="PF05970">
    <property type="entry name" value="PIF1"/>
    <property type="match status" value="1"/>
</dbReference>
<dbReference type="Pfam" id="PF21530">
    <property type="entry name" value="Pif1_2B_dom"/>
    <property type="match status" value="1"/>
</dbReference>
<dbReference type="GO" id="GO:0000723">
    <property type="term" value="P:telomere maintenance"/>
    <property type="evidence" value="ECO:0007669"/>
    <property type="project" value="InterPro"/>
</dbReference>
<dbReference type="InterPro" id="IPR049163">
    <property type="entry name" value="Pif1-like_2B_dom"/>
</dbReference>
<keyword evidence="5" id="KW-0067">ATP-binding</keyword>
<evidence type="ECO:0000313" key="11">
    <source>
        <dbReference type="Proteomes" id="UP000177360"/>
    </source>
</evidence>
<dbReference type="InterPro" id="IPR027417">
    <property type="entry name" value="P-loop_NTPase"/>
</dbReference>
<evidence type="ECO:0000256" key="2">
    <source>
        <dbReference type="ARBA" id="ARBA00022763"/>
    </source>
</evidence>
<keyword evidence="7" id="KW-0234">DNA repair</keyword>
<evidence type="ECO:0000256" key="7">
    <source>
        <dbReference type="ARBA" id="ARBA00023204"/>
    </source>
</evidence>
<accession>A0A1G2E2P7</accession>
<evidence type="ECO:0000313" key="10">
    <source>
        <dbReference type="EMBL" id="OGZ19418.1"/>
    </source>
</evidence>
<gene>
    <name evidence="10" type="ORF">A2626_02345</name>
</gene>
<dbReference type="SUPFAM" id="SSF52540">
    <property type="entry name" value="P-loop containing nucleoside triphosphate hydrolases"/>
    <property type="match status" value="2"/>
</dbReference>
<name>A0A1G2E2P7_9BACT</name>
<dbReference type="Proteomes" id="UP000177360">
    <property type="component" value="Unassembled WGS sequence"/>
</dbReference>
<dbReference type="EMBL" id="MHLZ01000033">
    <property type="protein sequence ID" value="OGZ19418.1"/>
    <property type="molecule type" value="Genomic_DNA"/>
</dbReference>
<organism evidence="10 11">
    <name type="scientific">Candidatus Nealsonbacteria bacterium RIFCSPHIGHO2_01_FULL_38_55</name>
    <dbReference type="NCBI Taxonomy" id="1801664"/>
    <lineage>
        <taxon>Bacteria</taxon>
        <taxon>Candidatus Nealsoniibacteriota</taxon>
    </lineage>
</organism>
<evidence type="ECO:0000259" key="9">
    <source>
        <dbReference type="SMART" id="SM00382"/>
    </source>
</evidence>
<comment type="caution">
    <text evidence="10">The sequence shown here is derived from an EMBL/GenBank/DDBJ whole genome shotgun (WGS) entry which is preliminary data.</text>
</comment>
<dbReference type="SMART" id="SM00382">
    <property type="entry name" value="AAA"/>
    <property type="match status" value="1"/>
</dbReference>
<dbReference type="InterPro" id="IPR010285">
    <property type="entry name" value="DNA_helicase_pif1-like_DEAD"/>
</dbReference>
<feature type="domain" description="AAA+ ATPase" evidence="9">
    <location>
        <begin position="12"/>
        <end position="164"/>
    </location>
</feature>
<sequence>MDQKEALDILKMGCNVFLTGPPGSGKTFLLNKYVNYLRGRGKAVAITASTGIAATHINGVTLHSWSGLGIKERISDKEIRVLMSKGYLRKKIKPARVLIIDEVSMLKHNQFDAVDRICQYFKGSFAPFGGIQVVCSGDFFQLPPIERDGEAKFITESFAWKSMDIKVCYLEGQFRQKDEKLSALLDHIRGNRAYESKKILMDNKFSENQFPQDMIPTKLYTHNIDVDAINISELNKIKGKEFAYYMESRGPKELVFSLKKSCLAPEKLLLKRGAHVMFLKNNFEKGYVNGTQGRIIDFDEEELPVVKTFSGRTIIAKPAEWTVEGNDESITQISQIPLRLAWAITVHKSQGMNLDAAEIDLSKCFLEGMGYVAISRLRTLAGLKLVGINDLAFYVNEKAVEMDKDFRQLSQEAIENLRKMSLSQKEKEQKNFLHSSA</sequence>
<keyword evidence="3" id="KW-0378">Hydrolase</keyword>
<dbReference type="GO" id="GO:0006281">
    <property type="term" value="P:DNA repair"/>
    <property type="evidence" value="ECO:0007669"/>
    <property type="project" value="InterPro"/>
</dbReference>
<reference evidence="10 11" key="1">
    <citation type="journal article" date="2016" name="Nat. Commun.">
        <title>Thousands of microbial genomes shed light on interconnected biogeochemical processes in an aquifer system.</title>
        <authorList>
            <person name="Anantharaman K."/>
            <person name="Brown C.T."/>
            <person name="Hug L.A."/>
            <person name="Sharon I."/>
            <person name="Castelle C.J."/>
            <person name="Probst A.J."/>
            <person name="Thomas B.C."/>
            <person name="Singh A."/>
            <person name="Wilkins M.J."/>
            <person name="Karaoz U."/>
            <person name="Brodie E.L."/>
            <person name="Williams K.H."/>
            <person name="Hubbard S.S."/>
            <person name="Banfield J.F."/>
        </authorList>
    </citation>
    <scope>NUCLEOTIDE SEQUENCE [LARGE SCALE GENOMIC DNA]</scope>
</reference>